<dbReference type="RefSeq" id="WP_187479106.1">
    <property type="nucleotide sequence ID" value="NZ_CP060697.1"/>
</dbReference>
<dbReference type="InterPro" id="IPR021150">
    <property type="entry name" value="Ubiq_cyt_c_chap"/>
</dbReference>
<keyword evidence="4" id="KW-1185">Reference proteome</keyword>
<comment type="similarity">
    <text evidence="1">Belongs to the UPF0174 family.</text>
</comment>
<dbReference type="Proteomes" id="UP000515861">
    <property type="component" value="Chromosome"/>
</dbReference>
<proteinExistence type="inferred from homology"/>
<gene>
    <name evidence="3" type="ORF">H8M03_08950</name>
</gene>
<evidence type="ECO:0000259" key="2">
    <source>
        <dbReference type="Pfam" id="PF03981"/>
    </source>
</evidence>
<feature type="domain" description="Ubiquinol-cytochrome c chaperone" evidence="2">
    <location>
        <begin position="38"/>
        <end position="131"/>
    </location>
</feature>
<reference evidence="3 4" key="1">
    <citation type="submission" date="2020-08" db="EMBL/GenBank/DDBJ databases">
        <title>Sphingomonas sp. sand1-3 16S ribosomal RNA gene Genome sequencing and assembly.</title>
        <authorList>
            <person name="Kang M."/>
        </authorList>
    </citation>
    <scope>NUCLEOTIDE SEQUENCE [LARGE SCALE GENOMIC DNA]</scope>
    <source>
        <strain evidence="4">sand1-3</strain>
    </source>
</reference>
<organism evidence="3 4">
    <name type="scientific">Sphingomonas sabuli</name>
    <dbReference type="NCBI Taxonomy" id="2764186"/>
    <lineage>
        <taxon>Bacteria</taxon>
        <taxon>Pseudomonadati</taxon>
        <taxon>Pseudomonadota</taxon>
        <taxon>Alphaproteobacteria</taxon>
        <taxon>Sphingomonadales</taxon>
        <taxon>Sphingomonadaceae</taxon>
        <taxon>Sphingomonas</taxon>
    </lineage>
</organism>
<dbReference type="EMBL" id="CP060697">
    <property type="protein sequence ID" value="QNM82151.1"/>
    <property type="molecule type" value="Genomic_DNA"/>
</dbReference>
<sequence length="171" mass="18355">MLRNLFGRLTGKGPSRGAALFGAVVAEARKPHWYLDGEVADSIDGRFAVLATVTALTIVALESGSPAGDAASAALTERFIEAMDAEHRQLGLNDPGLGRRVRKLVGSLERRVDDWRPAAGDELDWPATALSSVYRGEAPRDAALAHSVEALRGLWRRLAAAAEPQRIEGQF</sequence>
<dbReference type="AlphaFoldDB" id="A0A7G9L0K2"/>
<dbReference type="Pfam" id="PF03981">
    <property type="entry name" value="Ubiq_cyt_C_chap"/>
    <property type="match status" value="1"/>
</dbReference>
<evidence type="ECO:0000313" key="4">
    <source>
        <dbReference type="Proteomes" id="UP000515861"/>
    </source>
</evidence>
<dbReference type="KEGG" id="ssau:H8M03_08950"/>
<evidence type="ECO:0000313" key="3">
    <source>
        <dbReference type="EMBL" id="QNM82151.1"/>
    </source>
</evidence>
<accession>A0A7G9L0K2</accession>
<evidence type="ECO:0000256" key="1">
    <source>
        <dbReference type="ARBA" id="ARBA00006436"/>
    </source>
</evidence>
<name>A0A7G9L0K2_9SPHN</name>
<protein>
    <submittedName>
        <fullName evidence="3">Ubiquinol-cytochrome C chaperone</fullName>
    </submittedName>
</protein>